<organism evidence="1 2">
    <name type="scientific">Methylorubrum rhodinum</name>
    <dbReference type="NCBI Taxonomy" id="29428"/>
    <lineage>
        <taxon>Bacteria</taxon>
        <taxon>Pseudomonadati</taxon>
        <taxon>Pseudomonadota</taxon>
        <taxon>Alphaproteobacteria</taxon>
        <taxon>Hyphomicrobiales</taxon>
        <taxon>Methylobacteriaceae</taxon>
        <taxon>Methylorubrum</taxon>
    </lineage>
</organism>
<keyword evidence="2" id="KW-1185">Reference proteome</keyword>
<comment type="caution">
    <text evidence="1">The sequence shown here is derived from an EMBL/GenBank/DDBJ whole genome shotgun (WGS) entry which is preliminary data.</text>
</comment>
<dbReference type="AlphaFoldDB" id="A0A840ZKF8"/>
<protein>
    <recommendedName>
        <fullName evidence="3">PilZ domain-containing protein</fullName>
    </recommendedName>
</protein>
<name>A0A840ZKF8_9HYPH</name>
<dbReference type="SUPFAM" id="SSF141371">
    <property type="entry name" value="PilZ domain-like"/>
    <property type="match status" value="1"/>
</dbReference>
<evidence type="ECO:0000313" key="1">
    <source>
        <dbReference type="EMBL" id="MBB5757588.1"/>
    </source>
</evidence>
<sequence>MTVERRRLRRLDGFRIGHCLPADGRAETECLIWNHNEQGALLEFTAATQRFDTFRLRCTELGIDAPCRVVWQDGREWGVEYVEPSE</sequence>
<dbReference type="RefSeq" id="WP_183569289.1">
    <property type="nucleotide sequence ID" value="NZ_JACHOP010000008.1"/>
</dbReference>
<evidence type="ECO:0000313" key="2">
    <source>
        <dbReference type="Proteomes" id="UP000583454"/>
    </source>
</evidence>
<accession>A0A840ZKF8</accession>
<evidence type="ECO:0008006" key="3">
    <source>
        <dbReference type="Google" id="ProtNLM"/>
    </source>
</evidence>
<gene>
    <name evidence="1" type="ORF">HNR00_002302</name>
</gene>
<reference evidence="1 2" key="1">
    <citation type="submission" date="2020-08" db="EMBL/GenBank/DDBJ databases">
        <title>Genomic Encyclopedia of Type Strains, Phase IV (KMG-IV): sequencing the most valuable type-strain genomes for metagenomic binning, comparative biology and taxonomic classification.</title>
        <authorList>
            <person name="Goeker M."/>
        </authorList>
    </citation>
    <scope>NUCLEOTIDE SEQUENCE [LARGE SCALE GENOMIC DNA]</scope>
    <source>
        <strain evidence="1 2">DSM 2163</strain>
    </source>
</reference>
<proteinExistence type="predicted"/>
<dbReference type="Proteomes" id="UP000583454">
    <property type="component" value="Unassembled WGS sequence"/>
</dbReference>
<dbReference type="EMBL" id="JACHOP010000008">
    <property type="protein sequence ID" value="MBB5757588.1"/>
    <property type="molecule type" value="Genomic_DNA"/>
</dbReference>